<dbReference type="InterPro" id="IPR006311">
    <property type="entry name" value="TAT_signal"/>
</dbReference>
<dbReference type="Gene3D" id="3.10.450.50">
    <property type="match status" value="1"/>
</dbReference>
<gene>
    <name evidence="2" type="primary">mlaC</name>
    <name evidence="2" type="ORF">Tfont_01452</name>
</gene>
<proteinExistence type="predicted"/>
<reference evidence="2 3" key="1">
    <citation type="submission" date="2019-07" db="EMBL/GenBank/DDBJ databases">
        <title>Tepidimonas fonticaldi AT-A2 draft genome.</title>
        <authorList>
            <person name="Da Costa M.S."/>
            <person name="Froufe H.J.C."/>
            <person name="Egas C."/>
            <person name="Albuquerque L."/>
        </authorList>
    </citation>
    <scope>NUCLEOTIDE SEQUENCE [LARGE SCALE GENOMIC DNA]</scope>
    <source>
        <strain evidence="2 3">AT-A2</strain>
    </source>
</reference>
<accession>A0A554XMJ2</accession>
<dbReference type="PROSITE" id="PS51318">
    <property type="entry name" value="TAT"/>
    <property type="match status" value="1"/>
</dbReference>
<feature type="region of interest" description="Disordered" evidence="1">
    <location>
        <begin position="1"/>
        <end position="20"/>
    </location>
</feature>
<dbReference type="Proteomes" id="UP000316388">
    <property type="component" value="Unassembled WGS sequence"/>
</dbReference>
<evidence type="ECO:0000313" key="2">
    <source>
        <dbReference type="EMBL" id="TSE37048.1"/>
    </source>
</evidence>
<dbReference type="AlphaFoldDB" id="A0A554XMJ2"/>
<dbReference type="Pfam" id="PF05494">
    <property type="entry name" value="MlaC"/>
    <property type="match status" value="1"/>
</dbReference>
<dbReference type="PANTHER" id="PTHR36573">
    <property type="entry name" value="INTERMEMBRANE PHOSPHOLIPID TRANSPORT SYSTEM BINDING PROTEIN MLAC"/>
    <property type="match status" value="1"/>
</dbReference>
<name>A0A554XMJ2_9BURK</name>
<dbReference type="PIRSF" id="PIRSF004649">
    <property type="entry name" value="MlaC"/>
    <property type="match status" value="1"/>
</dbReference>
<evidence type="ECO:0000256" key="1">
    <source>
        <dbReference type="SAM" id="MobiDB-lite"/>
    </source>
</evidence>
<comment type="caution">
    <text evidence="2">The sequence shown here is derived from an EMBL/GenBank/DDBJ whole genome shotgun (WGS) entry which is preliminary data.</text>
</comment>
<dbReference type="InterPro" id="IPR008869">
    <property type="entry name" value="MlaC/ttg2D"/>
</dbReference>
<organism evidence="2 3">
    <name type="scientific">Tepidimonas fonticaldi</name>
    <dbReference type="NCBI Taxonomy" id="1101373"/>
    <lineage>
        <taxon>Bacteria</taxon>
        <taxon>Pseudomonadati</taxon>
        <taxon>Pseudomonadota</taxon>
        <taxon>Betaproteobacteria</taxon>
        <taxon>Burkholderiales</taxon>
        <taxon>Tepidimonas</taxon>
    </lineage>
</organism>
<dbReference type="EMBL" id="VJOO01000011">
    <property type="protein sequence ID" value="TSE37048.1"/>
    <property type="molecule type" value="Genomic_DNA"/>
</dbReference>
<evidence type="ECO:0000313" key="3">
    <source>
        <dbReference type="Proteomes" id="UP000316388"/>
    </source>
</evidence>
<protein>
    <submittedName>
        <fullName evidence="2">Putative phospholipid-binding protein MlaC</fullName>
    </submittedName>
</protein>
<sequence>MGNRPEPAAVPPTPMDMSKPTLPLSARPVVAMTGRRQWLALMAVVAAAALPAWPSRAQATEAPDALIQRVANDVFETVKRDPAIRNGDMARIVELVDTKLMPHVNFERMTSSAVGRFWRQATPEQRQRLQAEFKTLLVRTYAGALTQIRDQTLVIRPLRAAAGATEVVVRSEIRGKGDPIQLDYRLEQTPSGWKVYDLNVLGVWLVETYRTQFAQEIGAKGIDGLIDALAERNRANAQRG</sequence>
<dbReference type="Gene3D" id="1.10.10.640">
    <property type="entry name" value="phospholipid-binding protein"/>
    <property type="match status" value="1"/>
</dbReference>
<dbReference type="PANTHER" id="PTHR36573:SF1">
    <property type="entry name" value="INTERMEMBRANE PHOSPHOLIPID TRANSPORT SYSTEM BINDING PROTEIN MLAC"/>
    <property type="match status" value="1"/>
</dbReference>